<dbReference type="PRINTS" id="PR01573">
    <property type="entry name" value="SUPERTUBBY"/>
</dbReference>
<name>A0A507DQE8_9FUNG</name>
<dbReference type="Pfam" id="PF01167">
    <property type="entry name" value="Tub"/>
    <property type="match status" value="1"/>
</dbReference>
<feature type="compositionally biased region" description="Gly residues" evidence="2">
    <location>
        <begin position="121"/>
        <end position="130"/>
    </location>
</feature>
<dbReference type="PANTHER" id="PTHR16517">
    <property type="entry name" value="TUBBY-RELATED"/>
    <property type="match status" value="1"/>
</dbReference>
<dbReference type="SUPFAM" id="SSF54518">
    <property type="entry name" value="Tubby C-terminal domain-like"/>
    <property type="match status" value="1"/>
</dbReference>
<gene>
    <name evidence="4" type="ORF">PhCBS80983_g06129</name>
</gene>
<dbReference type="AlphaFoldDB" id="A0A507DQE8"/>
<feature type="region of interest" description="Disordered" evidence="2">
    <location>
        <begin position="34"/>
        <end position="164"/>
    </location>
</feature>
<dbReference type="EMBL" id="QEAQ01000185">
    <property type="protein sequence ID" value="TPX53853.1"/>
    <property type="molecule type" value="Genomic_DNA"/>
</dbReference>
<evidence type="ECO:0000256" key="1">
    <source>
        <dbReference type="ARBA" id="ARBA00007129"/>
    </source>
</evidence>
<evidence type="ECO:0000313" key="5">
    <source>
        <dbReference type="Proteomes" id="UP000318582"/>
    </source>
</evidence>
<evidence type="ECO:0000259" key="3">
    <source>
        <dbReference type="Pfam" id="PF01167"/>
    </source>
</evidence>
<accession>A0A507DQE8</accession>
<organism evidence="4 5">
    <name type="scientific">Powellomyces hirtus</name>
    <dbReference type="NCBI Taxonomy" id="109895"/>
    <lineage>
        <taxon>Eukaryota</taxon>
        <taxon>Fungi</taxon>
        <taxon>Fungi incertae sedis</taxon>
        <taxon>Chytridiomycota</taxon>
        <taxon>Chytridiomycota incertae sedis</taxon>
        <taxon>Chytridiomycetes</taxon>
        <taxon>Spizellomycetales</taxon>
        <taxon>Powellomycetaceae</taxon>
        <taxon>Powellomyces</taxon>
    </lineage>
</organism>
<evidence type="ECO:0000256" key="2">
    <source>
        <dbReference type="SAM" id="MobiDB-lite"/>
    </source>
</evidence>
<feature type="compositionally biased region" description="Basic and acidic residues" evidence="2">
    <location>
        <begin position="73"/>
        <end position="83"/>
    </location>
</feature>
<dbReference type="InterPro" id="IPR025659">
    <property type="entry name" value="Tubby-like_C"/>
</dbReference>
<dbReference type="InterPro" id="IPR000007">
    <property type="entry name" value="Tubby_C"/>
</dbReference>
<dbReference type="Proteomes" id="UP000318582">
    <property type="component" value="Unassembled WGS sequence"/>
</dbReference>
<dbReference type="STRING" id="109895.A0A507DQE8"/>
<evidence type="ECO:0000313" key="4">
    <source>
        <dbReference type="EMBL" id="TPX53853.1"/>
    </source>
</evidence>
<comment type="similarity">
    <text evidence="1">Belongs to the TUB family.</text>
</comment>
<keyword evidence="5" id="KW-1185">Reference proteome</keyword>
<dbReference type="GO" id="GO:0005929">
    <property type="term" value="C:cilium"/>
    <property type="evidence" value="ECO:0007669"/>
    <property type="project" value="TreeGrafter"/>
</dbReference>
<dbReference type="Gene3D" id="3.20.90.10">
    <property type="entry name" value="Tubby Protein, Chain A"/>
    <property type="match status" value="1"/>
</dbReference>
<dbReference type="PANTHER" id="PTHR16517:SF7">
    <property type="entry name" value="PROTEIN KING TUBBY"/>
    <property type="match status" value="1"/>
</dbReference>
<protein>
    <recommendedName>
        <fullName evidence="3">Tubby C-terminal domain-containing protein</fullName>
    </recommendedName>
</protein>
<feature type="domain" description="Tubby C-terminal" evidence="3">
    <location>
        <begin position="177"/>
        <end position="418"/>
    </location>
</feature>
<comment type="caution">
    <text evidence="4">The sequence shown here is derived from an EMBL/GenBank/DDBJ whole genome shotgun (WGS) entry which is preliminary data.</text>
</comment>
<reference evidence="4 5" key="1">
    <citation type="journal article" date="2019" name="Sci. Rep.">
        <title>Comparative genomics of chytrid fungi reveal insights into the obligate biotrophic and pathogenic lifestyle of Synchytrium endobioticum.</title>
        <authorList>
            <person name="van de Vossenberg B.T.L.H."/>
            <person name="Warris S."/>
            <person name="Nguyen H.D.T."/>
            <person name="van Gent-Pelzer M.P.E."/>
            <person name="Joly D.L."/>
            <person name="van de Geest H.C."/>
            <person name="Bonants P.J.M."/>
            <person name="Smith D.S."/>
            <person name="Levesque C.A."/>
            <person name="van der Lee T.A.J."/>
        </authorList>
    </citation>
    <scope>NUCLEOTIDE SEQUENCE [LARGE SCALE GENOMIC DNA]</scope>
    <source>
        <strain evidence="4 5">CBS 809.83</strain>
    </source>
</reference>
<feature type="compositionally biased region" description="Basic and acidic residues" evidence="2">
    <location>
        <begin position="135"/>
        <end position="150"/>
    </location>
</feature>
<sequence>MADAGGRGFWRPNMLRLDSEVNLSEAAVGALEALERPARPPANDYEAQNHTVRPPYQPPAVNNSDDNDTDSDEERHNNGHQQDRSSSSLHPDNNGRHDPTDSEDDDHPLSRLEDAANPGGVAVGVAGGYGVPPHTPRDQRPEADFDHTFEPQHMGVPAPTPTTVRSPSVAELDAFVLKPIPMGQKLLCRIIRRKDGVEKLYPRYELYIEDPDNSHVFLLSARKRKKSSSSYYVITTIRFAGKADDKASVVAKVRSNFVGTAFTIYGSRNYPVEAKPGKRPMREELGMVLYDPNLLGFKGPRKMTVVLPSMTRDGKRSALNPVDDKDTLAGRCRAGNDRNVLKLHNKAPQWNDETQSFVLNFNGRVTLASVKNFQIVHDNDLDYIILQFGRVSEDTFTIDFQYPMSCVQAFAIALTSFDAKLLCE</sequence>
<dbReference type="GO" id="GO:0061512">
    <property type="term" value="P:protein localization to cilium"/>
    <property type="evidence" value="ECO:0007669"/>
    <property type="project" value="TreeGrafter"/>
</dbReference>
<proteinExistence type="inferred from homology"/>